<comment type="similarity">
    <text evidence="1">Belongs to the membrane fusion protein (MFP) (TC 8.A.1) family.</text>
</comment>
<keyword evidence="5" id="KW-1185">Reference proteome</keyword>
<organism evidence="4 5">
    <name type="scientific">Pontibacterium sinense</name>
    <dbReference type="NCBI Taxonomy" id="2781979"/>
    <lineage>
        <taxon>Bacteria</taxon>
        <taxon>Pseudomonadati</taxon>
        <taxon>Pseudomonadota</taxon>
        <taxon>Gammaproteobacteria</taxon>
        <taxon>Oceanospirillales</taxon>
        <taxon>Oceanospirillaceae</taxon>
        <taxon>Pontibacterium</taxon>
    </lineage>
</organism>
<accession>A0A8J7FBE3</accession>
<dbReference type="SUPFAM" id="SSF111369">
    <property type="entry name" value="HlyD-like secretion proteins"/>
    <property type="match status" value="1"/>
</dbReference>
<keyword evidence="2" id="KW-0732">Signal</keyword>
<dbReference type="Proteomes" id="UP000640333">
    <property type="component" value="Unassembled WGS sequence"/>
</dbReference>
<evidence type="ECO:0000256" key="1">
    <source>
        <dbReference type="ARBA" id="ARBA00009477"/>
    </source>
</evidence>
<dbReference type="Gene3D" id="2.40.50.100">
    <property type="match status" value="1"/>
</dbReference>
<dbReference type="AlphaFoldDB" id="A0A8J7FBE3"/>
<proteinExistence type="inferred from homology"/>
<dbReference type="EMBL" id="JADEYS010000015">
    <property type="protein sequence ID" value="MBE9398440.1"/>
    <property type="molecule type" value="Genomic_DNA"/>
</dbReference>
<feature type="domain" description="Multidrug resistance protein MdtA-like barrel-sandwich hybrid" evidence="3">
    <location>
        <begin position="64"/>
        <end position="180"/>
    </location>
</feature>
<gene>
    <name evidence="4" type="ORF">IOQ59_14360</name>
</gene>
<evidence type="ECO:0000313" key="4">
    <source>
        <dbReference type="EMBL" id="MBE9398440.1"/>
    </source>
</evidence>
<comment type="caution">
    <text evidence="4">The sequence shown here is derived from an EMBL/GenBank/DDBJ whole genome shotgun (WGS) entry which is preliminary data.</text>
</comment>
<dbReference type="InterPro" id="IPR058625">
    <property type="entry name" value="MdtA-like_BSH"/>
</dbReference>
<evidence type="ECO:0000313" key="5">
    <source>
        <dbReference type="Proteomes" id="UP000640333"/>
    </source>
</evidence>
<dbReference type="InterPro" id="IPR006143">
    <property type="entry name" value="RND_pump_MFP"/>
</dbReference>
<name>A0A8J7FBE3_9GAMM</name>
<protein>
    <submittedName>
        <fullName evidence="4">Efflux RND transporter periplasmic adaptor subunit</fullName>
    </submittedName>
</protein>
<dbReference type="Gene3D" id="2.40.420.20">
    <property type="match status" value="1"/>
</dbReference>
<evidence type="ECO:0000259" key="3">
    <source>
        <dbReference type="Pfam" id="PF25917"/>
    </source>
</evidence>
<dbReference type="PANTHER" id="PTHR30469:SF20">
    <property type="entry name" value="EFFLUX RND TRANSPORTER PERIPLASMIC ADAPTOR SUBUNIT"/>
    <property type="match status" value="1"/>
</dbReference>
<dbReference type="Gene3D" id="1.10.287.470">
    <property type="entry name" value="Helix hairpin bin"/>
    <property type="match status" value="1"/>
</dbReference>
<evidence type="ECO:0000256" key="2">
    <source>
        <dbReference type="SAM" id="SignalP"/>
    </source>
</evidence>
<dbReference type="Gene3D" id="2.40.30.170">
    <property type="match status" value="1"/>
</dbReference>
<dbReference type="NCBIfam" id="TIGR01730">
    <property type="entry name" value="RND_mfp"/>
    <property type="match status" value="1"/>
</dbReference>
<feature type="signal peptide" evidence="2">
    <location>
        <begin position="1"/>
        <end position="22"/>
    </location>
</feature>
<dbReference type="GO" id="GO:1990281">
    <property type="term" value="C:efflux pump complex"/>
    <property type="evidence" value="ECO:0007669"/>
    <property type="project" value="TreeGrafter"/>
</dbReference>
<dbReference type="RefSeq" id="WP_193954078.1">
    <property type="nucleotide sequence ID" value="NZ_JADEYS010000015.1"/>
</dbReference>
<feature type="chain" id="PRO_5035183577" evidence="2">
    <location>
        <begin position="23"/>
        <end position="364"/>
    </location>
</feature>
<dbReference type="GO" id="GO:0015562">
    <property type="term" value="F:efflux transmembrane transporter activity"/>
    <property type="evidence" value="ECO:0007669"/>
    <property type="project" value="TreeGrafter"/>
</dbReference>
<sequence>MALWQKLLLVLSSVTFFGVAQADEGRPDTEIVRPAKLLTIENPLAQQIRTFPAEVKATSRTELAFRISGELTELAAQEGQPVQKGQLLARLDPADYKVVLDQRRAQYRLAKAQYDRFDKMLKRKLVSASLYDEKRAELDVARAALKRAELDVKYTELRAPYDGTVSHRLVENFQNIQAKEPVIVIQSGDQIDIEFQVPEWIVALPTKPDARDQRADIFFDALPDKSFKAEYRERTAEADPKTGSYSVTLSMKQPKALEVFPGMTASVQFDLTRVFELESLRFVLPVEAVFSAEDRPADSQFRQIWKVAPDTMRVSRADVEVGKITSNGIEILSGLSAGDIVVVAGVHHLTEGMKVRPWVRERGI</sequence>
<dbReference type="PANTHER" id="PTHR30469">
    <property type="entry name" value="MULTIDRUG RESISTANCE PROTEIN MDTA"/>
    <property type="match status" value="1"/>
</dbReference>
<reference evidence="4" key="1">
    <citation type="submission" date="2020-10" db="EMBL/GenBank/DDBJ databases">
        <title>Bacterium isolated from coastal waters sediment.</title>
        <authorList>
            <person name="Chen R.-J."/>
            <person name="Lu D.-C."/>
            <person name="Zhu K.-L."/>
            <person name="Du Z.-J."/>
        </authorList>
    </citation>
    <scope>NUCLEOTIDE SEQUENCE</scope>
    <source>
        <strain evidence="4">N1Y112</strain>
    </source>
</reference>
<dbReference type="Pfam" id="PF25917">
    <property type="entry name" value="BSH_RND"/>
    <property type="match status" value="1"/>
</dbReference>